<gene>
    <name evidence="1" type="ORF">CISG_09260</name>
</gene>
<dbReference type="AlphaFoldDB" id="A0A0J8U470"/>
<evidence type="ECO:0000313" key="1">
    <source>
        <dbReference type="EMBL" id="KMU81647.1"/>
    </source>
</evidence>
<reference evidence="2" key="1">
    <citation type="journal article" date="2010" name="Genome Res.">
        <title>Population genomic sequencing of Coccidioides fungi reveals recent hybridization and transposon control.</title>
        <authorList>
            <person name="Neafsey D.E."/>
            <person name="Barker B.M."/>
            <person name="Sharpton T.J."/>
            <person name="Stajich J.E."/>
            <person name="Park D.J."/>
            <person name="Whiston E."/>
            <person name="Hung C.-Y."/>
            <person name="McMahan C."/>
            <person name="White J."/>
            <person name="Sykes S."/>
            <person name="Heiman D."/>
            <person name="Young S."/>
            <person name="Zeng Q."/>
            <person name="Abouelleil A."/>
            <person name="Aftuck L."/>
            <person name="Bessette D."/>
            <person name="Brown A."/>
            <person name="FitzGerald M."/>
            <person name="Lui A."/>
            <person name="Macdonald J.P."/>
            <person name="Priest M."/>
            <person name="Orbach M.J."/>
            <person name="Galgiani J.N."/>
            <person name="Kirkland T.N."/>
            <person name="Cole G.T."/>
            <person name="Birren B.W."/>
            <person name="Henn M.R."/>
            <person name="Taylor J.W."/>
            <person name="Rounsley S.D."/>
        </authorList>
    </citation>
    <scope>NUCLEOTIDE SEQUENCE [LARGE SCALE GENOMIC DNA]</scope>
    <source>
        <strain evidence="2">RMSCC 3703</strain>
    </source>
</reference>
<sequence length="175" mass="19344">MSPFRFVEPLPTASTTGRRQALYGARTAATNTAGLRSDAANSGSSRRISSSCHRQGCSSARNTPACHSSEFAIFSFDEELEYELRREKEAAPVFHVGRNGDANIFRDSQSNYTNSCNYSSNFPRKQSTTSNFTSTHTTKLQHLTASSYTTFPSTHLHPRPTSSTPILWPAPLLFE</sequence>
<dbReference type="EMBL" id="DS268206">
    <property type="protein sequence ID" value="KMU81647.1"/>
    <property type="molecule type" value="Genomic_DNA"/>
</dbReference>
<accession>A0A0J8U470</accession>
<protein>
    <submittedName>
        <fullName evidence="1">Uncharacterized protein</fullName>
    </submittedName>
</protein>
<evidence type="ECO:0000313" key="2">
    <source>
        <dbReference type="Proteomes" id="UP000054559"/>
    </source>
</evidence>
<dbReference type="Proteomes" id="UP000054559">
    <property type="component" value="Unassembled WGS sequence"/>
</dbReference>
<organism evidence="1 2">
    <name type="scientific">Coccidioides immitis RMSCC 3703</name>
    <dbReference type="NCBI Taxonomy" id="454286"/>
    <lineage>
        <taxon>Eukaryota</taxon>
        <taxon>Fungi</taxon>
        <taxon>Dikarya</taxon>
        <taxon>Ascomycota</taxon>
        <taxon>Pezizomycotina</taxon>
        <taxon>Eurotiomycetes</taxon>
        <taxon>Eurotiomycetidae</taxon>
        <taxon>Onygenales</taxon>
        <taxon>Onygenaceae</taxon>
        <taxon>Coccidioides</taxon>
    </lineage>
</organism>
<proteinExistence type="predicted"/>
<name>A0A0J8U470_COCIT</name>